<feature type="repeat" description="WD" evidence="8">
    <location>
        <begin position="481"/>
        <end position="522"/>
    </location>
</feature>
<protein>
    <recommendedName>
        <fullName evidence="7">Ribosome biogenesis protein BOP1 homolog</fullName>
    </recommendedName>
</protein>
<evidence type="ECO:0000313" key="11">
    <source>
        <dbReference type="EMBL" id="JAI58699.1"/>
    </source>
</evidence>
<dbReference type="PROSITE" id="PS50082">
    <property type="entry name" value="WD_REPEATS_2"/>
    <property type="match status" value="2"/>
</dbReference>
<evidence type="ECO:0000256" key="1">
    <source>
        <dbReference type="ARBA" id="ARBA00022517"/>
    </source>
</evidence>
<dbReference type="PANTHER" id="PTHR17605">
    <property type="entry name" value="RIBOSOME BIOGENESIS PROTEIN BOP1 BLOCK OF PROLIFERATION 1 PROTEIN"/>
    <property type="match status" value="1"/>
</dbReference>
<keyword evidence="1 7" id="KW-0690">Ribosome biogenesis</keyword>
<feature type="compositionally biased region" description="Basic and acidic residues" evidence="9">
    <location>
        <begin position="130"/>
        <end position="151"/>
    </location>
</feature>
<dbReference type="Pfam" id="PF00400">
    <property type="entry name" value="WD40"/>
    <property type="match status" value="4"/>
</dbReference>
<comment type="function">
    <text evidence="6">Component of the PeBoW complex, which is required for maturation of 28S and 5.8S ribosomal RNAs and formation of the 60S ribosome.</text>
</comment>
<feature type="compositionally biased region" description="Acidic residues" evidence="9">
    <location>
        <begin position="216"/>
        <end position="226"/>
    </location>
</feature>
<dbReference type="InterPro" id="IPR028598">
    <property type="entry name" value="BOP1/Erb1"/>
</dbReference>
<reference evidence="11" key="1">
    <citation type="submission" date="2015-09" db="EMBL/GenBank/DDBJ databases">
        <title>Scylla olivacea transcriptome.</title>
        <authorList>
            <person name="Ikhwanuddin M."/>
        </authorList>
    </citation>
    <scope>NUCLEOTIDE SEQUENCE</scope>
</reference>
<dbReference type="Pfam" id="PF08145">
    <property type="entry name" value="BOP1NT"/>
    <property type="match status" value="1"/>
</dbReference>
<dbReference type="SMART" id="SM00320">
    <property type="entry name" value="WD40"/>
    <property type="match status" value="6"/>
</dbReference>
<dbReference type="PANTHER" id="PTHR17605:SF0">
    <property type="entry name" value="RIBOSOME BIOGENESIS PROTEIN BOP1"/>
    <property type="match status" value="1"/>
</dbReference>
<comment type="subcellular location">
    <subcellularLocation>
        <location evidence="7">Nucleus</location>
        <location evidence="7">Nucleolus</location>
    </subcellularLocation>
    <subcellularLocation>
        <location evidence="7">Nucleus</location>
        <location evidence="7">Nucleoplasm</location>
    </subcellularLocation>
</comment>
<keyword evidence="5 7" id="KW-0539">Nucleus</keyword>
<dbReference type="SUPFAM" id="SSF50978">
    <property type="entry name" value="WD40 repeat-like"/>
    <property type="match status" value="1"/>
</dbReference>
<dbReference type="FunFam" id="2.130.10.10:FF:000061">
    <property type="entry name" value="Ribosome biogenesis protein BOP1 homolog"/>
    <property type="match status" value="1"/>
</dbReference>
<name>A0A0P4VSX6_SCYOL</name>
<keyword evidence="4" id="KW-0677">Repeat</keyword>
<evidence type="ECO:0000256" key="7">
    <source>
        <dbReference type="HAMAP-Rule" id="MF_03027"/>
    </source>
</evidence>
<dbReference type="EMBL" id="GDRN01099825">
    <property type="protein sequence ID" value="JAI58699.1"/>
    <property type="molecule type" value="Transcribed_RNA"/>
</dbReference>
<organism evidence="11">
    <name type="scientific">Scylla olivacea</name>
    <name type="common">Orange mud crab</name>
    <name type="synonym">Cancer olivacea</name>
    <dbReference type="NCBI Taxonomy" id="85551"/>
    <lineage>
        <taxon>Eukaryota</taxon>
        <taxon>Metazoa</taxon>
        <taxon>Ecdysozoa</taxon>
        <taxon>Arthropoda</taxon>
        <taxon>Crustacea</taxon>
        <taxon>Multicrustacea</taxon>
        <taxon>Malacostraca</taxon>
        <taxon>Eumalacostraca</taxon>
        <taxon>Eucarida</taxon>
        <taxon>Decapoda</taxon>
        <taxon>Pleocyemata</taxon>
        <taxon>Brachyura</taxon>
        <taxon>Eubrachyura</taxon>
        <taxon>Portunoidea</taxon>
        <taxon>Portunidae</taxon>
        <taxon>Portuninae</taxon>
        <taxon>Scylla</taxon>
    </lineage>
</organism>
<evidence type="ECO:0000256" key="6">
    <source>
        <dbReference type="ARBA" id="ARBA00055102"/>
    </source>
</evidence>
<dbReference type="InterPro" id="IPR012953">
    <property type="entry name" value="BOP1_N_dom"/>
</dbReference>
<dbReference type="GO" id="GO:0000463">
    <property type="term" value="P:maturation of LSU-rRNA from tricistronic rRNA transcript (SSU-rRNA, 5.8S rRNA, LSU-rRNA)"/>
    <property type="evidence" value="ECO:0007669"/>
    <property type="project" value="UniProtKB-UniRule"/>
</dbReference>
<dbReference type="InterPro" id="IPR015943">
    <property type="entry name" value="WD40/YVTN_repeat-like_dom_sf"/>
</dbReference>
<evidence type="ECO:0000256" key="2">
    <source>
        <dbReference type="ARBA" id="ARBA00022552"/>
    </source>
</evidence>
<dbReference type="InterPro" id="IPR036322">
    <property type="entry name" value="WD40_repeat_dom_sf"/>
</dbReference>
<accession>A0A0P4VSX6</accession>
<proteinExistence type="inferred from homology"/>
<comment type="similarity">
    <text evidence="7">Belongs to the WD repeat BOP1/ERB1 family.</text>
</comment>
<dbReference type="HAMAP" id="MF_03027">
    <property type="entry name" value="BOP1"/>
    <property type="match status" value="1"/>
</dbReference>
<keyword evidence="2 7" id="KW-0698">rRNA processing</keyword>
<feature type="compositionally biased region" description="Acidic residues" evidence="9">
    <location>
        <begin position="60"/>
        <end position="129"/>
    </location>
</feature>
<feature type="repeat" description="WD" evidence="8">
    <location>
        <begin position="799"/>
        <end position="824"/>
    </location>
</feature>
<keyword evidence="3 8" id="KW-0853">WD repeat</keyword>
<evidence type="ECO:0000256" key="8">
    <source>
        <dbReference type="PROSITE-ProRule" id="PRU00221"/>
    </source>
</evidence>
<dbReference type="PROSITE" id="PS50294">
    <property type="entry name" value="WD_REPEATS_REGION"/>
    <property type="match status" value="2"/>
</dbReference>
<dbReference type="GO" id="GO:0000466">
    <property type="term" value="P:maturation of 5.8S rRNA from tricistronic rRNA transcript (SSU-rRNA, 5.8S rRNA, LSU-rRNA)"/>
    <property type="evidence" value="ECO:0007669"/>
    <property type="project" value="UniProtKB-UniRule"/>
</dbReference>
<evidence type="ECO:0000256" key="9">
    <source>
        <dbReference type="SAM" id="MobiDB-lite"/>
    </source>
</evidence>
<evidence type="ECO:0000259" key="10">
    <source>
        <dbReference type="SMART" id="SM01035"/>
    </source>
</evidence>
<dbReference type="GO" id="GO:0005654">
    <property type="term" value="C:nucleoplasm"/>
    <property type="evidence" value="ECO:0007669"/>
    <property type="project" value="UniProtKB-SubCell"/>
</dbReference>
<dbReference type="GO" id="GO:0043021">
    <property type="term" value="F:ribonucleoprotein complex binding"/>
    <property type="evidence" value="ECO:0007669"/>
    <property type="project" value="UniProtKB-UniRule"/>
</dbReference>
<feature type="domain" description="BOP1 N-terminal" evidence="10">
    <location>
        <begin position="239"/>
        <end position="474"/>
    </location>
</feature>
<dbReference type="SMART" id="SM01035">
    <property type="entry name" value="BOP1NT"/>
    <property type="match status" value="1"/>
</dbReference>
<dbReference type="Gene3D" id="2.130.10.10">
    <property type="entry name" value="YVTN repeat-like/Quinoprotein amine dehydrogenase"/>
    <property type="match status" value="1"/>
</dbReference>
<dbReference type="AlphaFoldDB" id="A0A0P4VSX6"/>
<comment type="function">
    <text evidence="7">Required for maturation of ribosomal RNAs and formation of the large ribosomal subunit.</text>
</comment>
<dbReference type="GO" id="GO:0030687">
    <property type="term" value="C:preribosome, large subunit precursor"/>
    <property type="evidence" value="ECO:0007669"/>
    <property type="project" value="UniProtKB-UniRule"/>
</dbReference>
<evidence type="ECO:0000256" key="5">
    <source>
        <dbReference type="ARBA" id="ARBA00023242"/>
    </source>
</evidence>
<dbReference type="InterPro" id="IPR001680">
    <property type="entry name" value="WD40_rpt"/>
</dbReference>
<dbReference type="GO" id="GO:0070545">
    <property type="term" value="C:PeBoW complex"/>
    <property type="evidence" value="ECO:0007669"/>
    <property type="project" value="TreeGrafter"/>
</dbReference>
<dbReference type="PROSITE" id="PS00678">
    <property type="entry name" value="WD_REPEATS_1"/>
    <property type="match status" value="1"/>
</dbReference>
<evidence type="ECO:0000256" key="4">
    <source>
        <dbReference type="ARBA" id="ARBA00022737"/>
    </source>
</evidence>
<feature type="region of interest" description="Disordered" evidence="9">
    <location>
        <begin position="18"/>
        <end position="229"/>
    </location>
</feature>
<feature type="compositionally biased region" description="Low complexity" evidence="9">
    <location>
        <begin position="184"/>
        <end position="203"/>
    </location>
</feature>
<evidence type="ECO:0000256" key="3">
    <source>
        <dbReference type="ARBA" id="ARBA00022574"/>
    </source>
</evidence>
<dbReference type="InterPro" id="IPR019775">
    <property type="entry name" value="WD40_repeat_CS"/>
</dbReference>
<sequence>MSIFWRSVLVRLRRRSTTHVHGGKEAITMSAKRKHDSIASATQPVFGEDEPKTNFLEMNGEGDGDSSDPEASDIEDDSGSEEEDEGNDSGEEDSLDEDEVEDASEDDDDEEEGSDAEDESGDDEEEEETNDKNDKGSKRTVSEVKVDRDSGIDDPPQAKVRLKKVKSKVNEKRKQVGVNRGKSDAPTSLSSSSTAHSSTATPSGITLAPATSVRDEYEEDSSDEEDLRNTMGNVPIRWYDEYPHLGYDLDGKQILKPKRGDTLDNFLNRMENPDFNRTVFDKQTGQDVRLSDGDLDIVKRVMSHRIPDASYDMYAPWIDHFTHEVMDMPLSGQPESKQSFIPSKSEAAWVARRAEQIRRGLIQYTHKKEEKHSFYDLWANTERLRGIHNHMPAPKLKLPGHGQSYNPPTEYLPNNREPYKSLRKVPGYHFYIKERFERCLDLYIAPRKRVMRVKAESKDLIPVLPKPQDLRPFPSMLGHIFMGHRSIIRSISVHPQGKYLASGSDDHTVKIWEISTGRCLRSFDVEAAVKWVAWNPSSKLFLLAIVIENKVIFLNPETYLMDKLVVQQTNAVFREEPDQGDYIQPERVKTAVTWRKPTPDEWAKGYRIVLEHFRMVKQVVWHKQGDYFATLIPEGDHRSVMMHQLSRWRSQVPFNKCKGRVQALSFHPKYPFLYMATQTHIRVYNLQKQRMLKKVRANSRWVSSIAIHPGGEHFLVGGYDRKLNWFEMECTRTPHALRFHKGAIRGVAFHRKYPLFASASDEGRIIVSHGMVYDDWLKDPFLVPLKELRGHSRFEDLCVLDVTWHPYEPFLFTSGADATIRLWH</sequence>